<comment type="caution">
    <text evidence="1">The sequence shown here is derived from an EMBL/GenBank/DDBJ whole genome shotgun (WGS) entry which is preliminary data.</text>
</comment>
<dbReference type="Gene3D" id="3.60.40.10">
    <property type="entry name" value="PPM-type phosphatase domain"/>
    <property type="match status" value="1"/>
</dbReference>
<evidence type="ECO:0000313" key="2">
    <source>
        <dbReference type="Proteomes" id="UP000550714"/>
    </source>
</evidence>
<accession>A0A839RWC4</accession>
<dbReference type="AlphaFoldDB" id="A0A839RWC4"/>
<proteinExistence type="predicted"/>
<reference evidence="1 2" key="1">
    <citation type="submission" date="2020-08" db="EMBL/GenBank/DDBJ databases">
        <title>Genomic Encyclopedia of Type Strains, Phase III (KMG-III): the genomes of soil and plant-associated and newly described type strains.</title>
        <authorList>
            <person name="Whitman W."/>
        </authorList>
    </citation>
    <scope>NUCLEOTIDE SEQUENCE [LARGE SCALE GENOMIC DNA]</scope>
    <source>
        <strain evidence="1 2">CECT 8577</strain>
    </source>
</reference>
<dbReference type="InterPro" id="IPR036457">
    <property type="entry name" value="PPM-type-like_dom_sf"/>
</dbReference>
<evidence type="ECO:0000313" key="1">
    <source>
        <dbReference type="EMBL" id="MBB3049412.1"/>
    </source>
</evidence>
<dbReference type="EMBL" id="JACHWU010000001">
    <property type="protein sequence ID" value="MBB3049412.1"/>
    <property type="molecule type" value="Genomic_DNA"/>
</dbReference>
<dbReference type="Proteomes" id="UP000550714">
    <property type="component" value="Unassembled WGS sequence"/>
</dbReference>
<gene>
    <name evidence="1" type="ORF">FHS23_000407</name>
</gene>
<sequence>MRIHTAQLPDAARSQDRVFTTDRAVAVLDGASPFAPVDVSTGAYVDALGNGISDQLRASPDIAVADAVAHAIAAAADELGIEGDASPSSTVTVLRHADDRIDLYVLGDSTIYYGDDHACHELADHRLDELHLPERAEYRRRLAHGHGYDDTHRELLADLQREQRKHRNIEGGYWIAEADPSAAHHAFERSVPAGDITWAVLATDGAYEPLTHLGLDDWRKVSRMDDASIASLLQRCETWLKQSDPEGATLPRSKVADDMTIAAVDLRSL</sequence>
<name>A0A839RWC4_9PSEU</name>
<dbReference type="RefSeq" id="WP_183646828.1">
    <property type="nucleotide sequence ID" value="NZ_JACHWU010000001.1"/>
</dbReference>
<dbReference type="SUPFAM" id="SSF81606">
    <property type="entry name" value="PP2C-like"/>
    <property type="match status" value="1"/>
</dbReference>
<organism evidence="1 2">
    <name type="scientific">Prauserella isguenensis</name>
    <dbReference type="NCBI Taxonomy" id="1470180"/>
    <lineage>
        <taxon>Bacteria</taxon>
        <taxon>Bacillati</taxon>
        <taxon>Actinomycetota</taxon>
        <taxon>Actinomycetes</taxon>
        <taxon>Pseudonocardiales</taxon>
        <taxon>Pseudonocardiaceae</taxon>
        <taxon>Prauserella</taxon>
    </lineage>
</organism>
<protein>
    <submittedName>
        <fullName evidence="1">Serine/threonine protein phosphatase PrpC</fullName>
    </submittedName>
</protein>
<keyword evidence="2" id="KW-1185">Reference proteome</keyword>